<dbReference type="Pfam" id="PF12146">
    <property type="entry name" value="Hydrolase_4"/>
    <property type="match status" value="1"/>
</dbReference>
<dbReference type="Gene3D" id="3.40.50.1820">
    <property type="entry name" value="alpha/beta hydrolase"/>
    <property type="match status" value="1"/>
</dbReference>
<feature type="domain" description="Serine aminopeptidase S33" evidence="1">
    <location>
        <begin position="50"/>
        <end position="288"/>
    </location>
</feature>
<evidence type="ECO:0000313" key="3">
    <source>
        <dbReference type="Proteomes" id="UP001497522"/>
    </source>
</evidence>
<dbReference type="InterPro" id="IPR029058">
    <property type="entry name" value="AB_hydrolase_fold"/>
</dbReference>
<keyword evidence="3" id="KW-1185">Reference proteome</keyword>
<dbReference type="PANTHER" id="PTHR11614">
    <property type="entry name" value="PHOSPHOLIPASE-RELATED"/>
    <property type="match status" value="1"/>
</dbReference>
<accession>A0ABP1ANA9</accession>
<organism evidence="2 3">
    <name type="scientific">Sphagnum jensenii</name>
    <dbReference type="NCBI Taxonomy" id="128206"/>
    <lineage>
        <taxon>Eukaryota</taxon>
        <taxon>Viridiplantae</taxon>
        <taxon>Streptophyta</taxon>
        <taxon>Embryophyta</taxon>
        <taxon>Bryophyta</taxon>
        <taxon>Sphagnophytina</taxon>
        <taxon>Sphagnopsida</taxon>
        <taxon>Sphagnales</taxon>
        <taxon>Sphagnaceae</taxon>
        <taxon>Sphagnum</taxon>
    </lineage>
</organism>
<reference evidence="2" key="1">
    <citation type="submission" date="2024-03" db="EMBL/GenBank/DDBJ databases">
        <authorList>
            <consortium name="ELIXIR-Norway"/>
            <consortium name="Elixir Norway"/>
        </authorList>
    </citation>
    <scope>NUCLEOTIDE SEQUENCE</scope>
</reference>
<sequence length="346" mass="38744">MQEEQQHQQQKDTKQDTVPSNIKYEEEFITRRGLKLFTCRWLPSSTTTQDIKALVFLCHGYGGETSILMKGTGIRLAQAGYAVFGLDVEGHGKSDGLQAYIPSFNNIVDDTISYFKSVREREEYKNKARFLYGESMGGAVVLYIHWKEPQEWNGAILIAPMCKQVKPPPLVVAILIKLANIIPTWKIVPTKDIIANAIKDPVKRKEILKNPYLYRGKPRVKTALELLNASIALEKRLDQVTIPFLLLQGEADMITDPEISKELYKSAKSPDKEIKLYPGMWHSLLLGESDEDINLVFNDILQWLDKRSSAGSIQGGGSPSLHEDVSPVVTDSSGAAAKHENISFQA</sequence>
<dbReference type="InterPro" id="IPR051044">
    <property type="entry name" value="MAG_DAG_Lipase"/>
</dbReference>
<protein>
    <recommendedName>
        <fullName evidence="1">Serine aminopeptidase S33 domain-containing protein</fullName>
    </recommendedName>
</protein>
<dbReference type="InterPro" id="IPR022742">
    <property type="entry name" value="Hydrolase_4"/>
</dbReference>
<name>A0ABP1ANA9_9BRYO</name>
<dbReference type="EMBL" id="OZ023715">
    <property type="protein sequence ID" value="CAK9863897.1"/>
    <property type="molecule type" value="Genomic_DNA"/>
</dbReference>
<evidence type="ECO:0000313" key="2">
    <source>
        <dbReference type="EMBL" id="CAK9863897.1"/>
    </source>
</evidence>
<dbReference type="PRINTS" id="PR00111">
    <property type="entry name" value="ABHYDROLASE"/>
</dbReference>
<evidence type="ECO:0000259" key="1">
    <source>
        <dbReference type="Pfam" id="PF12146"/>
    </source>
</evidence>
<dbReference type="Proteomes" id="UP001497522">
    <property type="component" value="Chromosome 14"/>
</dbReference>
<gene>
    <name evidence="2" type="ORF">CSSPJE1EN2_LOCUS6892</name>
</gene>
<proteinExistence type="predicted"/>
<dbReference type="InterPro" id="IPR000073">
    <property type="entry name" value="AB_hydrolase_1"/>
</dbReference>
<dbReference type="SUPFAM" id="SSF53474">
    <property type="entry name" value="alpha/beta-Hydrolases"/>
    <property type="match status" value="1"/>
</dbReference>